<name>A0A0F0GDH0_LENAE</name>
<comment type="caution">
    <text evidence="1">The sequence shown here is derived from an EMBL/GenBank/DDBJ whole genome shotgun (WGS) entry which is preliminary data.</text>
</comment>
<dbReference type="RefSeq" id="WP_156213787.1">
    <property type="nucleotide sequence ID" value="NZ_JYJG01000436.1"/>
</dbReference>
<accession>A0A0F0GDH0</accession>
<evidence type="ECO:0000313" key="2">
    <source>
        <dbReference type="Proteomes" id="UP000033393"/>
    </source>
</evidence>
<protein>
    <recommendedName>
        <fullName evidence="3">SpoVT-AbrB domain-containing protein</fullName>
    </recommendedName>
</protein>
<organism evidence="1 2">
    <name type="scientific">Lentzea aerocolonigenes</name>
    <name type="common">Lechevalieria aerocolonigenes</name>
    <name type="synonym">Saccharothrix aerocolonigenes</name>
    <dbReference type="NCBI Taxonomy" id="68170"/>
    <lineage>
        <taxon>Bacteria</taxon>
        <taxon>Bacillati</taxon>
        <taxon>Actinomycetota</taxon>
        <taxon>Actinomycetes</taxon>
        <taxon>Pseudonocardiales</taxon>
        <taxon>Pseudonocardiaceae</taxon>
        <taxon>Lentzea</taxon>
    </lineage>
</organism>
<gene>
    <name evidence="1" type="ORF">UK23_42535</name>
</gene>
<dbReference type="PATRIC" id="fig|68170.10.peg.1612"/>
<keyword evidence="2" id="KW-1185">Reference proteome</keyword>
<sequence>MTEAAVPLFVPPPPPAQLESPTDLLPLQQIPVAGPISPLAMTIAKVDHSGRIPALDVITSLNWTVGDHTHVSTSADAIIIRRATSGQSASTIDCRRQLFIPSGARTQFGLQASDRLLLVAAPRSAILRLHPITVVTSILTAYYSTQRDL</sequence>
<dbReference type="Proteomes" id="UP000033393">
    <property type="component" value="Unassembled WGS sequence"/>
</dbReference>
<proteinExistence type="predicted"/>
<evidence type="ECO:0008006" key="3">
    <source>
        <dbReference type="Google" id="ProtNLM"/>
    </source>
</evidence>
<dbReference type="EMBL" id="JYJG01000436">
    <property type="protein sequence ID" value="KJK35949.1"/>
    <property type="molecule type" value="Genomic_DNA"/>
</dbReference>
<evidence type="ECO:0000313" key="1">
    <source>
        <dbReference type="EMBL" id="KJK35949.1"/>
    </source>
</evidence>
<dbReference type="OrthoDB" id="9812495at2"/>
<reference evidence="1 2" key="1">
    <citation type="submission" date="2015-02" db="EMBL/GenBank/DDBJ databases">
        <authorList>
            <person name="Ju K.-S."/>
            <person name="Doroghazi J.R."/>
            <person name="Metcalf W."/>
        </authorList>
    </citation>
    <scope>NUCLEOTIDE SEQUENCE [LARGE SCALE GENOMIC DNA]</scope>
    <source>
        <strain evidence="1 2">NRRL B-16140</strain>
    </source>
</reference>
<dbReference type="AlphaFoldDB" id="A0A0F0GDH0"/>